<dbReference type="EMBL" id="ML170455">
    <property type="protein sequence ID" value="TDL13818.1"/>
    <property type="molecule type" value="Genomic_DNA"/>
</dbReference>
<evidence type="ECO:0000313" key="2">
    <source>
        <dbReference type="EMBL" id="TDL13818.1"/>
    </source>
</evidence>
<dbReference type="STRING" id="50990.A0A4Y7PFJ5"/>
<feature type="compositionally biased region" description="Basic residues" evidence="1">
    <location>
        <begin position="143"/>
        <end position="158"/>
    </location>
</feature>
<gene>
    <name evidence="2" type="ORF">BD410DRAFT_810230</name>
</gene>
<dbReference type="OrthoDB" id="2638553at2759"/>
<keyword evidence="3" id="KW-1185">Reference proteome</keyword>
<sequence>MSQPQIPVDSIILGRTFEDGSPNFTEFRVQVTSVDNLVLSRTPSLGDLLVFISEDRSFPNRAWYRTQVGWVEWRKVDIKITHPSCPSRCLTASSNGFKWINKTAMSASRKRLHKHLDELSAHKCIEWMVKTEVAKQTQEPQTKKKTLQKRLQRAKRKMEKLSGSECAEDNNNSRRKKRKSTHDQPQDDEKDESDSENSMMDVENLMNEIGVADDSTPNETNEEDSTPNGLDDDPDAAEPEAQNDSTRNQPNTTSNCRDRFVAGREGTEFPLGAKRLEWASHNVETYAPFVKHGILDTNIAEFMANAPTAESLGHVLVLQWPGPNCSEAGKEIYELAKKARAALSRGLAVVLKGWRPDCQYKFTVEDMRCLRPNMNQTVDWQATKLTRLNSKDATKRAAAYAAEGGDTVLIHSATTLEQFIRLADDPEVCGNALDLPNLKPEAPSILSMLADEIDATTATIGDNYAKSHKNPDRSNGGPTTFLFDAWKSTAWDIATHGGFVTLMHKDATGKCTYVYARSGAKMWGVCRPRLVVGQDESREDVYRRLDPLFDPERITESEGLGTILLEPGDVLFQPPGAFHVVYTPVKGMTSGGHFFCYDTLHLTEFARAYDISKKPDTDDPRHKISTNSEHPSASRKLYRMALAMPSLSKTRVFFRRPTLALMMMIKKWEKYTPIEDRKFIERLGSVRLETINEGKAALVICDTIRRNLGMEWSDVEKEVELFSEDPGEPLRESDFIKK</sequence>
<reference evidence="2 3" key="1">
    <citation type="submission" date="2018-06" db="EMBL/GenBank/DDBJ databases">
        <title>A transcriptomic atlas of mushroom development highlights an independent origin of complex multicellularity.</title>
        <authorList>
            <consortium name="DOE Joint Genome Institute"/>
            <person name="Krizsan K."/>
            <person name="Almasi E."/>
            <person name="Merenyi Z."/>
            <person name="Sahu N."/>
            <person name="Viragh M."/>
            <person name="Koszo T."/>
            <person name="Mondo S."/>
            <person name="Kiss B."/>
            <person name="Balint B."/>
            <person name="Kues U."/>
            <person name="Barry K."/>
            <person name="Hegedus J.C."/>
            <person name="Henrissat B."/>
            <person name="Johnson J."/>
            <person name="Lipzen A."/>
            <person name="Ohm R."/>
            <person name="Nagy I."/>
            <person name="Pangilinan J."/>
            <person name="Yan J."/>
            <person name="Xiong Y."/>
            <person name="Grigoriev I.V."/>
            <person name="Hibbett D.S."/>
            <person name="Nagy L.G."/>
        </authorList>
    </citation>
    <scope>NUCLEOTIDE SEQUENCE [LARGE SCALE GENOMIC DNA]</scope>
    <source>
        <strain evidence="2 3">SZMC22713</strain>
    </source>
</reference>
<evidence type="ECO:0000256" key="1">
    <source>
        <dbReference type="SAM" id="MobiDB-lite"/>
    </source>
</evidence>
<dbReference type="Proteomes" id="UP000294933">
    <property type="component" value="Unassembled WGS sequence"/>
</dbReference>
<feature type="region of interest" description="Disordered" evidence="1">
    <location>
        <begin position="211"/>
        <end position="261"/>
    </location>
</feature>
<dbReference type="Gene3D" id="2.60.120.650">
    <property type="entry name" value="Cupin"/>
    <property type="match status" value="1"/>
</dbReference>
<name>A0A4Y7PFJ5_9AGAM</name>
<evidence type="ECO:0000313" key="3">
    <source>
        <dbReference type="Proteomes" id="UP000294933"/>
    </source>
</evidence>
<dbReference type="AlphaFoldDB" id="A0A4Y7PFJ5"/>
<feature type="region of interest" description="Disordered" evidence="1">
    <location>
        <begin position="133"/>
        <end position="197"/>
    </location>
</feature>
<feature type="compositionally biased region" description="Polar residues" evidence="1">
    <location>
        <begin position="242"/>
        <end position="255"/>
    </location>
</feature>
<dbReference type="VEuPathDB" id="FungiDB:BD410DRAFT_810230"/>
<feature type="compositionally biased region" description="Acidic residues" evidence="1">
    <location>
        <begin position="220"/>
        <end position="238"/>
    </location>
</feature>
<evidence type="ECO:0008006" key="4">
    <source>
        <dbReference type="Google" id="ProtNLM"/>
    </source>
</evidence>
<dbReference type="SUPFAM" id="SSF51197">
    <property type="entry name" value="Clavaminate synthase-like"/>
    <property type="match status" value="1"/>
</dbReference>
<accession>A0A4Y7PFJ5</accession>
<protein>
    <recommendedName>
        <fullName evidence="4">JmjC domain-containing protein</fullName>
    </recommendedName>
</protein>
<organism evidence="2 3">
    <name type="scientific">Rickenella mellea</name>
    <dbReference type="NCBI Taxonomy" id="50990"/>
    <lineage>
        <taxon>Eukaryota</taxon>
        <taxon>Fungi</taxon>
        <taxon>Dikarya</taxon>
        <taxon>Basidiomycota</taxon>
        <taxon>Agaricomycotina</taxon>
        <taxon>Agaricomycetes</taxon>
        <taxon>Hymenochaetales</taxon>
        <taxon>Rickenellaceae</taxon>
        <taxon>Rickenella</taxon>
    </lineage>
</organism>
<proteinExistence type="predicted"/>